<dbReference type="Pfam" id="PF13252">
    <property type="entry name" value="Phage_capsid_3"/>
    <property type="match status" value="1"/>
</dbReference>
<reference evidence="1" key="1">
    <citation type="submission" date="2020-03" db="EMBL/GenBank/DDBJ databases">
        <title>The deep terrestrial virosphere.</title>
        <authorList>
            <person name="Holmfeldt K."/>
            <person name="Nilsson E."/>
            <person name="Simone D."/>
            <person name="Lopez-Fernandez M."/>
            <person name="Wu X."/>
            <person name="de Brujin I."/>
            <person name="Lundin D."/>
            <person name="Andersson A."/>
            <person name="Bertilsson S."/>
            <person name="Dopson M."/>
        </authorList>
    </citation>
    <scope>NUCLEOTIDE SEQUENCE</scope>
    <source>
        <strain evidence="1">MM415A00670</strain>
        <strain evidence="2">TM448B01184</strain>
    </source>
</reference>
<dbReference type="EMBL" id="MT142432">
    <property type="protein sequence ID" value="QJA80710.1"/>
    <property type="molecule type" value="Genomic_DNA"/>
</dbReference>
<proteinExistence type="predicted"/>
<dbReference type="AlphaFoldDB" id="A0A6M3KFW9"/>
<evidence type="ECO:0000313" key="2">
    <source>
        <dbReference type="EMBL" id="QJH98086.1"/>
    </source>
</evidence>
<name>A0A6M3KFW9_9ZZZZ</name>
<dbReference type="NCBIfam" id="TIGR04387">
    <property type="entry name" value="capsid_maj_N4"/>
    <property type="match status" value="1"/>
</dbReference>
<organism evidence="1">
    <name type="scientific">viral metagenome</name>
    <dbReference type="NCBI Taxonomy" id="1070528"/>
    <lineage>
        <taxon>unclassified sequences</taxon>
        <taxon>metagenomes</taxon>
        <taxon>organismal metagenomes</taxon>
    </lineage>
</organism>
<dbReference type="InterPro" id="IPR025267">
    <property type="entry name" value="ORF017-like"/>
</dbReference>
<evidence type="ECO:0000313" key="1">
    <source>
        <dbReference type="EMBL" id="QJA80710.1"/>
    </source>
</evidence>
<accession>A0A6M3KFW9</accession>
<gene>
    <name evidence="1" type="ORF">MM415A00670_0019</name>
    <name evidence="2" type="ORF">TM448B01184_0008</name>
</gene>
<sequence>MALTEFGTNSSQTVKIWSSRLLREALKSTLFSKFLGKAGEKKAILMRLVDLEKGAGDQIKFDLLMQATGGGVTGDNVLKDNEETLVYYQDTITIDQLRHGHSFRRMSQQRTLHDLRSDARENLSDWWAGKFDSYMFDFLCGNTSRTHGETALAPDSDHYILSGDVTNSGTIATDEASLGDNDQIQLADLDYCKEKAKTLTPPVRPVIVDGKEVYVVVLHSYSITDLRLDVAGSTYTSWPEIQLNAAQIGKDNPLMTGAMGMYNGMVLYESSRVYNPTGSVRRNLFLGAQAGAFALGNAYDRLDQRKYGKENLMSWFERIDDYGNEKGVAAGAIFGMVGTRFNSKDYGKIVISSYAAAHA</sequence>
<dbReference type="EMBL" id="MT144715">
    <property type="protein sequence ID" value="QJH98086.1"/>
    <property type="molecule type" value="Genomic_DNA"/>
</dbReference>
<protein>
    <submittedName>
        <fullName evidence="1">Putative major capsid protein</fullName>
    </submittedName>
</protein>